<dbReference type="PANTHER" id="PTHR37464:SF1">
    <property type="entry name" value="BLL2463 PROTEIN"/>
    <property type="match status" value="1"/>
</dbReference>
<dbReference type="EMBL" id="JANIPJ010000012">
    <property type="protein sequence ID" value="MCR2805499.1"/>
    <property type="molecule type" value="Genomic_DNA"/>
</dbReference>
<dbReference type="AlphaFoldDB" id="A0A9X2MSN3"/>
<dbReference type="Pfam" id="PF13519">
    <property type="entry name" value="VWA_2"/>
    <property type="match status" value="1"/>
</dbReference>
<feature type="transmembrane region" description="Helical" evidence="1">
    <location>
        <begin position="59"/>
        <end position="76"/>
    </location>
</feature>
<feature type="domain" description="VWFA" evidence="2">
    <location>
        <begin position="87"/>
        <end position="255"/>
    </location>
</feature>
<protein>
    <submittedName>
        <fullName evidence="3">VWA domain-containing protein</fullName>
    </submittedName>
</protein>
<evidence type="ECO:0000313" key="4">
    <source>
        <dbReference type="Proteomes" id="UP001141950"/>
    </source>
</evidence>
<dbReference type="SMART" id="SM00327">
    <property type="entry name" value="VWA"/>
    <property type="match status" value="1"/>
</dbReference>
<evidence type="ECO:0000313" key="3">
    <source>
        <dbReference type="EMBL" id="MCR2805499.1"/>
    </source>
</evidence>
<feature type="transmembrane region" description="Helical" evidence="1">
    <location>
        <begin position="6"/>
        <end position="24"/>
    </location>
</feature>
<name>A0A9X2MSN3_9BACL</name>
<keyword evidence="1" id="KW-0812">Transmembrane</keyword>
<keyword evidence="1" id="KW-1133">Transmembrane helix</keyword>
<dbReference type="InterPro" id="IPR024163">
    <property type="entry name" value="Aerotolerance_reg_N"/>
</dbReference>
<accession>A0A9X2MSN3</accession>
<comment type="caution">
    <text evidence="3">The sequence shown here is derived from an EMBL/GenBank/DDBJ whole genome shotgun (WGS) entry which is preliminary data.</text>
</comment>
<dbReference type="CDD" id="cd00198">
    <property type="entry name" value="vWFA"/>
    <property type="match status" value="1"/>
</dbReference>
<dbReference type="InterPro" id="IPR036465">
    <property type="entry name" value="vWFA_dom_sf"/>
</dbReference>
<keyword evidence="1" id="KW-0472">Membrane</keyword>
<dbReference type="RefSeq" id="WP_257447993.1">
    <property type="nucleotide sequence ID" value="NZ_JANIPJ010000012.1"/>
</dbReference>
<dbReference type="InterPro" id="IPR002035">
    <property type="entry name" value="VWF_A"/>
</dbReference>
<keyword evidence="4" id="KW-1185">Reference proteome</keyword>
<proteinExistence type="predicted"/>
<organism evidence="3 4">
    <name type="scientific">Paenibacillus soyae</name>
    <dbReference type="NCBI Taxonomy" id="2969249"/>
    <lineage>
        <taxon>Bacteria</taxon>
        <taxon>Bacillati</taxon>
        <taxon>Bacillota</taxon>
        <taxon>Bacilli</taxon>
        <taxon>Bacillales</taxon>
        <taxon>Paenibacillaceae</taxon>
        <taxon>Paenibacillus</taxon>
    </lineage>
</organism>
<dbReference type="Pfam" id="PF07584">
    <property type="entry name" value="BatA"/>
    <property type="match status" value="1"/>
</dbReference>
<dbReference type="SUPFAM" id="SSF53300">
    <property type="entry name" value="vWA-like"/>
    <property type="match status" value="1"/>
</dbReference>
<dbReference type="Gene3D" id="3.40.50.410">
    <property type="entry name" value="von Willebrand factor, type A domain"/>
    <property type="match status" value="1"/>
</dbReference>
<gene>
    <name evidence="3" type="ORF">NQZ67_16545</name>
</gene>
<reference evidence="3" key="1">
    <citation type="submission" date="2022-08" db="EMBL/GenBank/DDBJ databases">
        <title>The genomic sequence of strain Paenibacillus sp. SCIV0701.</title>
        <authorList>
            <person name="Zhao H."/>
        </authorList>
    </citation>
    <scope>NUCLEOTIDE SEQUENCE</scope>
    <source>
        <strain evidence="3">SCIV0701</strain>
    </source>
</reference>
<dbReference type="Proteomes" id="UP001141950">
    <property type="component" value="Unassembled WGS sequence"/>
</dbReference>
<evidence type="ECO:0000256" key="1">
    <source>
        <dbReference type="SAM" id="Phobius"/>
    </source>
</evidence>
<sequence>MQFLSAASAWFAAALPLIALMYLLKRTYRETEVASHLLWRRLLQEQEANRPWQRLRGRLLLLLQLLAALLLVLALMEPAALRPAGSKGHAVLVMDRSGSMAEVSAEAAGAERSTRFEEAVQAAKQWIAQQPGGRPISLIASGAEPMELASAETDHESIIRLLDEIRPFYGNTDNAAALSLADSLHLGEEDGITLLFTDGRWRDAEEANQLALNAAAEIRRIGAEDRPDNGSIIQMGIASDSSDNHLLHATVTVQNNGSGEKTFTVRLLAVQEDGSSEAARELQLAVPPGEWRSAEASGLPPADYYKAQLLPAVDGVSADNLAYGFPAVRQSSRTLLVTEGNLFLEKALMLAGVQPVKIHPDAAAPSEESAQAIDWIVVDGNYERLSQDAGWEKLLSGKPLWLIDHPENEAPTTAVPKHAAVEAAEHPVTSYITLQDTHIGKLHVPLSDEVDWGAPILTFGEIPAIFAGSEQGRPRLRYTFNLQDTDLPLRPEFPVLIVQSAEWMSGGSLGDLGVVQAGGAVEIPFRSETARAEWEAVELLDAGVGAAGTTAKQNLPAIDLTASSQEAPSIPGLYRLLETGSDGEMAGSRYLAVKPDYAEFASGQGDEGLLTLQYRSDGGDAAAPDNDSGAPLVQEPLLLWAVLAVLLVMLMEWEVYRRGHAG</sequence>
<evidence type="ECO:0000259" key="2">
    <source>
        <dbReference type="SMART" id="SM00327"/>
    </source>
</evidence>
<dbReference type="PANTHER" id="PTHR37464">
    <property type="entry name" value="BLL2463 PROTEIN"/>
    <property type="match status" value="1"/>
</dbReference>